<dbReference type="AlphaFoldDB" id="A0A011QK28"/>
<dbReference type="eggNOG" id="COG0664">
    <property type="taxonomic scope" value="Bacteria"/>
</dbReference>
<accession>A0A011QK28</accession>
<dbReference type="PANTHER" id="PTHR24567:SF74">
    <property type="entry name" value="HTH-TYPE TRANSCRIPTIONAL REGULATOR ARCR"/>
    <property type="match status" value="1"/>
</dbReference>
<evidence type="ECO:0000313" key="2">
    <source>
        <dbReference type="EMBL" id="EXI89737.1"/>
    </source>
</evidence>
<dbReference type="InterPro" id="IPR050397">
    <property type="entry name" value="Env_Response_Regulators"/>
</dbReference>
<proteinExistence type="predicted"/>
<sequence>MTTIRFLQEQALFGGVDDQAMAAIVPLLSELTFAAGEAIVREGDDGDSLFVICSGSVEVLKATAADDGPFEKRLAVLKVGDVFGEMELIDMQRRSATVRALEPVSALALSNGDLFRIYESDLPTFTLVVLNLARELSRRLRSLDDLAVHYMAMDPAAEPW</sequence>
<reference evidence="2" key="1">
    <citation type="submission" date="2014-02" db="EMBL/GenBank/DDBJ databases">
        <title>Expanding our view of genomic diversity in Candidatus Accumulibacter clades.</title>
        <authorList>
            <person name="Skennerton C.T."/>
            <person name="Barr J.J."/>
            <person name="Slater F.R."/>
            <person name="Bond P.L."/>
            <person name="Tyson G.W."/>
        </authorList>
    </citation>
    <scope>NUCLEOTIDE SEQUENCE [LARGE SCALE GENOMIC DNA]</scope>
</reference>
<comment type="caution">
    <text evidence="2">The sequence shown here is derived from an EMBL/GenBank/DDBJ whole genome shotgun (WGS) entry which is preliminary data.</text>
</comment>
<dbReference type="GO" id="GO:0003700">
    <property type="term" value="F:DNA-binding transcription factor activity"/>
    <property type="evidence" value="ECO:0007669"/>
    <property type="project" value="TreeGrafter"/>
</dbReference>
<dbReference type="InterPro" id="IPR018490">
    <property type="entry name" value="cNMP-bd_dom_sf"/>
</dbReference>
<dbReference type="Gene3D" id="2.60.120.10">
    <property type="entry name" value="Jelly Rolls"/>
    <property type="match status" value="1"/>
</dbReference>
<organism evidence="2 3">
    <name type="scientific">Accumulibacter regalis</name>
    <dbReference type="NCBI Taxonomy" id="522306"/>
    <lineage>
        <taxon>Bacteria</taxon>
        <taxon>Pseudomonadati</taxon>
        <taxon>Pseudomonadota</taxon>
        <taxon>Betaproteobacteria</taxon>
        <taxon>Candidatus Accumulibacter</taxon>
    </lineage>
</organism>
<name>A0A011QK28_ACCRE</name>
<dbReference type="InterPro" id="IPR000595">
    <property type="entry name" value="cNMP-bd_dom"/>
</dbReference>
<evidence type="ECO:0000259" key="1">
    <source>
        <dbReference type="PROSITE" id="PS50042"/>
    </source>
</evidence>
<keyword evidence="3" id="KW-1185">Reference proteome</keyword>
<dbReference type="EMBL" id="JEMY01000013">
    <property type="protein sequence ID" value="EXI89737.1"/>
    <property type="molecule type" value="Genomic_DNA"/>
</dbReference>
<dbReference type="PROSITE" id="PS50042">
    <property type="entry name" value="CNMP_BINDING_3"/>
    <property type="match status" value="1"/>
</dbReference>
<dbReference type="PROSITE" id="PS00888">
    <property type="entry name" value="CNMP_BINDING_1"/>
    <property type="match status" value="1"/>
</dbReference>
<dbReference type="InterPro" id="IPR018488">
    <property type="entry name" value="cNMP-bd_CS"/>
</dbReference>
<dbReference type="CDD" id="cd00038">
    <property type="entry name" value="CAP_ED"/>
    <property type="match status" value="1"/>
</dbReference>
<dbReference type="Pfam" id="PF00027">
    <property type="entry name" value="cNMP_binding"/>
    <property type="match status" value="1"/>
</dbReference>
<dbReference type="InterPro" id="IPR014710">
    <property type="entry name" value="RmlC-like_jellyroll"/>
</dbReference>
<protein>
    <submittedName>
        <fullName evidence="2">cAMP regulatory protein</fullName>
    </submittedName>
</protein>
<evidence type="ECO:0000313" key="3">
    <source>
        <dbReference type="Proteomes" id="UP000022141"/>
    </source>
</evidence>
<gene>
    <name evidence="2" type="primary">crp_3</name>
    <name evidence="2" type="ORF">AW11_01227</name>
</gene>
<dbReference type="PRINTS" id="PR00103">
    <property type="entry name" value="CAMPKINASE"/>
</dbReference>
<feature type="domain" description="Cyclic nucleotide-binding" evidence="1">
    <location>
        <begin position="12"/>
        <end position="117"/>
    </location>
</feature>
<dbReference type="STRING" id="1454004.AW11_01227"/>
<dbReference type="GO" id="GO:0005829">
    <property type="term" value="C:cytosol"/>
    <property type="evidence" value="ECO:0007669"/>
    <property type="project" value="TreeGrafter"/>
</dbReference>
<dbReference type="SUPFAM" id="SSF51206">
    <property type="entry name" value="cAMP-binding domain-like"/>
    <property type="match status" value="1"/>
</dbReference>
<dbReference type="PATRIC" id="fig|1454004.3.peg.1281"/>
<dbReference type="PANTHER" id="PTHR24567">
    <property type="entry name" value="CRP FAMILY TRANSCRIPTIONAL REGULATORY PROTEIN"/>
    <property type="match status" value="1"/>
</dbReference>
<dbReference type="SMART" id="SM00100">
    <property type="entry name" value="cNMP"/>
    <property type="match status" value="1"/>
</dbReference>
<dbReference type="Proteomes" id="UP000022141">
    <property type="component" value="Unassembled WGS sequence"/>
</dbReference>